<reference evidence="2 3" key="1">
    <citation type="submission" date="2016-10" db="EMBL/GenBank/DDBJ databases">
        <title>The High Quality Genome of Vibrio splendidus K08M4.</title>
        <authorList>
            <person name="Wendling C."/>
            <person name="Chibani C.M."/>
            <person name="Hertel R."/>
            <person name="Sproer C."/>
            <person name="Bunk B."/>
            <person name="Overmann J."/>
            <person name="Roth O."/>
            <person name="Liesegang H."/>
        </authorList>
    </citation>
    <scope>NUCLEOTIDE SEQUENCE [LARGE SCALE GENOMIC DNA]</scope>
    <source>
        <strain evidence="2 3">K08M4</strain>
    </source>
</reference>
<dbReference type="Gene3D" id="3.40.50.150">
    <property type="entry name" value="Vaccinia Virus protein VP39"/>
    <property type="match status" value="1"/>
</dbReference>
<evidence type="ECO:0000259" key="1">
    <source>
        <dbReference type="Pfam" id="PF08241"/>
    </source>
</evidence>
<protein>
    <submittedName>
        <fullName evidence="2">S-adenosylmethionine-dependent methyltransferase</fullName>
        <ecNumber evidence="2">2.1.1.-</ecNumber>
    </submittedName>
</protein>
<dbReference type="InterPro" id="IPR029063">
    <property type="entry name" value="SAM-dependent_MTases_sf"/>
</dbReference>
<dbReference type="GO" id="GO:0008757">
    <property type="term" value="F:S-adenosylmethionine-dependent methyltransferase activity"/>
    <property type="evidence" value="ECO:0007669"/>
    <property type="project" value="InterPro"/>
</dbReference>
<evidence type="ECO:0000313" key="2">
    <source>
        <dbReference type="EMBL" id="ARP39456.1"/>
    </source>
</evidence>
<dbReference type="SUPFAM" id="SSF53335">
    <property type="entry name" value="S-adenosyl-L-methionine-dependent methyltransferases"/>
    <property type="match status" value="1"/>
</dbReference>
<dbReference type="EMBL" id="CP017916">
    <property type="protein sequence ID" value="ARP39456.1"/>
    <property type="molecule type" value="Genomic_DNA"/>
</dbReference>
<keyword evidence="3" id="KW-1185">Reference proteome</keyword>
<dbReference type="RefSeq" id="WP_086050219.1">
    <property type="nucleotide sequence ID" value="NZ_CP017916.1"/>
</dbReference>
<keyword evidence="2" id="KW-0489">Methyltransferase</keyword>
<accession>A0AA34TR15</accession>
<dbReference type="Proteomes" id="UP000194136">
    <property type="component" value="Chromosome 1"/>
</dbReference>
<dbReference type="EC" id="2.1.1.-" evidence="2"/>
<dbReference type="AlphaFoldDB" id="A0AA34TR15"/>
<keyword evidence="2" id="KW-0808">Transferase</keyword>
<gene>
    <name evidence="2" type="ORF">K08M4_27650</name>
</gene>
<feature type="domain" description="Methyltransferase type 11" evidence="1">
    <location>
        <begin position="34"/>
        <end position="130"/>
    </location>
</feature>
<dbReference type="GO" id="GO:0032259">
    <property type="term" value="P:methylation"/>
    <property type="evidence" value="ECO:0007669"/>
    <property type="project" value="UniProtKB-KW"/>
</dbReference>
<dbReference type="KEGG" id="vsy:K08M4_27650"/>
<evidence type="ECO:0000313" key="3">
    <source>
        <dbReference type="Proteomes" id="UP000194136"/>
    </source>
</evidence>
<dbReference type="CDD" id="cd02440">
    <property type="entry name" value="AdoMet_MTases"/>
    <property type="match status" value="1"/>
</dbReference>
<dbReference type="Pfam" id="PF08241">
    <property type="entry name" value="Methyltransf_11"/>
    <property type="match status" value="1"/>
</dbReference>
<dbReference type="InterPro" id="IPR013216">
    <property type="entry name" value="Methyltransf_11"/>
</dbReference>
<proteinExistence type="predicted"/>
<dbReference type="PANTHER" id="PTHR43591">
    <property type="entry name" value="METHYLTRANSFERASE"/>
    <property type="match status" value="1"/>
</dbReference>
<organism evidence="2 3">
    <name type="scientific">Vibrio syngnathi</name>
    <dbReference type="NCBI Taxonomy" id="3034029"/>
    <lineage>
        <taxon>Bacteria</taxon>
        <taxon>Pseudomonadati</taxon>
        <taxon>Pseudomonadota</taxon>
        <taxon>Gammaproteobacteria</taxon>
        <taxon>Vibrionales</taxon>
        <taxon>Vibrionaceae</taxon>
        <taxon>Vibrio</taxon>
    </lineage>
</organism>
<sequence length="300" mass="34532">MERMSSELIQKNFLFDEHVARYNHFSSFISGRVLDCACGIGYASRLVASNSNVVSYIGVDISQEAIKVAKSNFSTTDNKVKFKLGSIFELPEPDNSIDTFISMETLEHLEEPNLALSEIKRVLKDDGFFIGSVPTAEYDQKCHSVYGENPYHITRFDFERLNSLLKINFKYVYIGKMTRELVSYFRPITEENPSNTDNEVLNDNYSTSHGSFLFICSNHRFELASENKIYLSQSLVEYDEEQLIPFINSMKHAENIALEREVIINEMESAYSKRVIELQSKVNELELELFKIKSINAEKK</sequence>
<name>A0AA34TR15_9VIBR</name>